<evidence type="ECO:0000313" key="6">
    <source>
        <dbReference type="Proteomes" id="UP001336020"/>
    </source>
</evidence>
<keyword evidence="2" id="KW-0285">Flavoprotein</keyword>
<dbReference type="InterPro" id="IPR036188">
    <property type="entry name" value="FAD/NAD-bd_sf"/>
</dbReference>
<name>A0ABU7L952_9NOCA</name>
<accession>A0ABU7L952</accession>
<dbReference type="NCBIfam" id="NF004780">
    <property type="entry name" value="PRK06126.1"/>
    <property type="match status" value="1"/>
</dbReference>
<dbReference type="Gene3D" id="3.50.50.60">
    <property type="entry name" value="FAD/NAD(P)-binding domain"/>
    <property type="match status" value="1"/>
</dbReference>
<evidence type="ECO:0000313" key="5">
    <source>
        <dbReference type="EMBL" id="MEE2058070.1"/>
    </source>
</evidence>
<comment type="cofactor">
    <cofactor evidence="1">
        <name>FAD</name>
        <dbReference type="ChEBI" id="CHEBI:57692"/>
    </cofactor>
</comment>
<dbReference type="PANTHER" id="PTHR43004:SF19">
    <property type="entry name" value="BINDING MONOOXYGENASE, PUTATIVE (JCVI)-RELATED"/>
    <property type="match status" value="1"/>
</dbReference>
<keyword evidence="5" id="KW-0560">Oxidoreductase</keyword>
<dbReference type="PRINTS" id="PR00420">
    <property type="entry name" value="RNGMNOXGNASE"/>
</dbReference>
<evidence type="ECO:0000259" key="4">
    <source>
        <dbReference type="Pfam" id="PF01494"/>
    </source>
</evidence>
<dbReference type="GO" id="GO:0004497">
    <property type="term" value="F:monooxygenase activity"/>
    <property type="evidence" value="ECO:0007669"/>
    <property type="project" value="UniProtKB-KW"/>
</dbReference>
<dbReference type="EMBL" id="JAUTXY010000004">
    <property type="protein sequence ID" value="MEE2058070.1"/>
    <property type="molecule type" value="Genomic_DNA"/>
</dbReference>
<dbReference type="SUPFAM" id="SSF51905">
    <property type="entry name" value="FAD/NAD(P)-binding domain"/>
    <property type="match status" value="1"/>
</dbReference>
<dbReference type="PANTHER" id="PTHR43004">
    <property type="entry name" value="TRK SYSTEM POTASSIUM UPTAKE PROTEIN"/>
    <property type="match status" value="1"/>
</dbReference>
<protein>
    <submittedName>
        <fullName evidence="5">FAD-dependent monooxygenase</fullName>
    </submittedName>
</protein>
<feature type="domain" description="FAD-binding" evidence="4">
    <location>
        <begin position="11"/>
        <end position="357"/>
    </location>
</feature>
<dbReference type="Gene3D" id="3.40.30.120">
    <property type="match status" value="1"/>
</dbReference>
<dbReference type="RefSeq" id="WP_330133310.1">
    <property type="nucleotide sequence ID" value="NZ_JAUTXY010000004.1"/>
</dbReference>
<dbReference type="InterPro" id="IPR002938">
    <property type="entry name" value="FAD-bd"/>
</dbReference>
<organism evidence="5 6">
    <name type="scientific">Rhodococcus artemisiae</name>
    <dbReference type="NCBI Taxonomy" id="714159"/>
    <lineage>
        <taxon>Bacteria</taxon>
        <taxon>Bacillati</taxon>
        <taxon>Actinomycetota</taxon>
        <taxon>Actinomycetes</taxon>
        <taxon>Mycobacteriales</taxon>
        <taxon>Nocardiaceae</taxon>
        <taxon>Rhodococcus</taxon>
    </lineage>
</organism>
<keyword evidence="3" id="KW-0274">FAD</keyword>
<comment type="caution">
    <text evidence="5">The sequence shown here is derived from an EMBL/GenBank/DDBJ whole genome shotgun (WGS) entry which is preliminary data.</text>
</comment>
<proteinExistence type="predicted"/>
<dbReference type="InterPro" id="IPR050641">
    <property type="entry name" value="RIFMO-like"/>
</dbReference>
<gene>
    <name evidence="5" type="ORF">Q7514_11120</name>
</gene>
<evidence type="ECO:0000256" key="2">
    <source>
        <dbReference type="ARBA" id="ARBA00022630"/>
    </source>
</evidence>
<evidence type="ECO:0000256" key="1">
    <source>
        <dbReference type="ARBA" id="ARBA00001974"/>
    </source>
</evidence>
<dbReference type="Gene3D" id="3.30.9.10">
    <property type="entry name" value="D-Amino Acid Oxidase, subunit A, domain 2"/>
    <property type="match status" value="1"/>
</dbReference>
<dbReference type="Pfam" id="PF01494">
    <property type="entry name" value="FAD_binding_3"/>
    <property type="match status" value="1"/>
</dbReference>
<sequence>MSNSIEAATHPVVVVGGGPVGVSTAIELARHGVRPVILEQRRRGEHYPARTNLTNLRSMEHFRRWGISDLLRENDPVGDDFVRSITYVTALNGHIVADLTKIFAFEDQIPFASDRPEFAPNAGIEETLQQAASANESIDIRFGSEVTHVQQNSDSVHVTYRDAIGEHTLAAQYLVAADGSRSPIRHELGIRMEGIPDLVQASIWHIHAPGLKERMTVGRSSFFFFINEFRDNMMLIAQDSDDHYMFGLLPVSPDVDPEDWNAARAALFRNVGFEFDVEPLAGGRVRVHSLLTPKFNEGRVFFAGDAAHLISPMGGFGMNLGIGDAADLGWKLAAVLGGWGGPALLESYGAERSSVITWIQEACIGNTQRNAESFTTDGLSGNTPESAALREQVGHHIATVKVEEFKSFGAQLGTNYHGSAIVIPDGTEPPLLTQGDYTPSAVPGCRAPHVWLDDSTSLYDRFGVGYTLLVTEGGADTGRFVAAARERRIPLDVLTPDHQGLRELYGARFALIRPDQHVAWRADVLPVDAGPLLDVVRGAAAVPSSGSEAAVESAAV</sequence>
<dbReference type="Proteomes" id="UP001336020">
    <property type="component" value="Unassembled WGS sequence"/>
</dbReference>
<reference evidence="5 6" key="1">
    <citation type="submission" date="2023-07" db="EMBL/GenBank/DDBJ databases">
        <authorList>
            <person name="Girao M."/>
            <person name="Carvalho M.F."/>
        </authorList>
    </citation>
    <scope>NUCLEOTIDE SEQUENCE [LARGE SCALE GENOMIC DNA]</scope>
    <source>
        <strain evidence="5 6">YIM65754</strain>
    </source>
</reference>
<keyword evidence="6" id="KW-1185">Reference proteome</keyword>
<evidence type="ECO:0000256" key="3">
    <source>
        <dbReference type="ARBA" id="ARBA00022827"/>
    </source>
</evidence>
<dbReference type="Pfam" id="PF21274">
    <property type="entry name" value="Rng_hyd_C"/>
    <property type="match status" value="1"/>
</dbReference>
<keyword evidence="5" id="KW-0503">Monooxygenase</keyword>